<gene>
    <name evidence="2" type="ORF">V6N11_064283</name>
</gene>
<evidence type="ECO:0008006" key="4">
    <source>
        <dbReference type="Google" id="ProtNLM"/>
    </source>
</evidence>
<feature type="compositionally biased region" description="Low complexity" evidence="1">
    <location>
        <begin position="198"/>
        <end position="211"/>
    </location>
</feature>
<dbReference type="EMBL" id="JBBPBN010000056">
    <property type="protein sequence ID" value="KAK8989869.1"/>
    <property type="molecule type" value="Genomic_DNA"/>
</dbReference>
<feature type="region of interest" description="Disordered" evidence="1">
    <location>
        <begin position="193"/>
        <end position="249"/>
    </location>
</feature>
<feature type="region of interest" description="Disordered" evidence="1">
    <location>
        <begin position="92"/>
        <end position="162"/>
    </location>
</feature>
<accession>A0ABR2PNJ4</accession>
<evidence type="ECO:0000313" key="2">
    <source>
        <dbReference type="EMBL" id="KAK8989869.1"/>
    </source>
</evidence>
<evidence type="ECO:0000313" key="3">
    <source>
        <dbReference type="Proteomes" id="UP001396334"/>
    </source>
</evidence>
<keyword evidence="3" id="KW-1185">Reference proteome</keyword>
<comment type="caution">
    <text evidence="2">The sequence shown here is derived from an EMBL/GenBank/DDBJ whole genome shotgun (WGS) entry which is preliminary data.</text>
</comment>
<evidence type="ECO:0000256" key="1">
    <source>
        <dbReference type="SAM" id="MobiDB-lite"/>
    </source>
</evidence>
<reference evidence="2 3" key="1">
    <citation type="journal article" date="2024" name="G3 (Bethesda)">
        <title>Genome assembly of Hibiscus sabdariffa L. provides insights into metabolisms of medicinal natural products.</title>
        <authorList>
            <person name="Kim T."/>
        </authorList>
    </citation>
    <scope>NUCLEOTIDE SEQUENCE [LARGE SCALE GENOMIC DNA]</scope>
    <source>
        <strain evidence="2">TK-2024</strain>
        <tissue evidence="2">Old leaves</tissue>
    </source>
</reference>
<proteinExistence type="predicted"/>
<dbReference type="Proteomes" id="UP001396334">
    <property type="component" value="Unassembled WGS sequence"/>
</dbReference>
<name>A0ABR2PNJ4_9ROSI</name>
<sequence>MADDHIAWPLWNGANCSWQLALGTQLLHAETVTPVVVCLTGFDKMFNSRVNESVYLRALPDNSSIQAKPSPCLPQQGDQILMQSYTCPDSFPLGWQEREPSPGMPISFTQQNPILPPPSPVSFSDYFGDSSPRSRSRQERELTPISRGNTISPPPSPSLSALFDSLSPLVELPPIQGPNEYDRFNQMLGSQTQDLRSHSNFGSSASSSQASGDNGYPRQPNELASHHQHLGSDAAQNHKAQPRKVSKDQRYRLRLKAKEQKKDEQLTNFRSELAMKHEQLLHLISESGMKDMQLALLKSELASKDERIACLMSEIEMLTK</sequence>
<protein>
    <recommendedName>
        <fullName evidence="4">BZIP domain-containing protein</fullName>
    </recommendedName>
</protein>
<organism evidence="2 3">
    <name type="scientific">Hibiscus sabdariffa</name>
    <name type="common">roselle</name>
    <dbReference type="NCBI Taxonomy" id="183260"/>
    <lineage>
        <taxon>Eukaryota</taxon>
        <taxon>Viridiplantae</taxon>
        <taxon>Streptophyta</taxon>
        <taxon>Embryophyta</taxon>
        <taxon>Tracheophyta</taxon>
        <taxon>Spermatophyta</taxon>
        <taxon>Magnoliopsida</taxon>
        <taxon>eudicotyledons</taxon>
        <taxon>Gunneridae</taxon>
        <taxon>Pentapetalae</taxon>
        <taxon>rosids</taxon>
        <taxon>malvids</taxon>
        <taxon>Malvales</taxon>
        <taxon>Malvaceae</taxon>
        <taxon>Malvoideae</taxon>
        <taxon>Hibiscus</taxon>
    </lineage>
</organism>